<dbReference type="GO" id="GO:0033528">
    <property type="term" value="P:S-methylmethionine cycle"/>
    <property type="evidence" value="ECO:0007669"/>
    <property type="project" value="TreeGrafter"/>
</dbReference>
<dbReference type="OrthoDB" id="9803687at2"/>
<protein>
    <submittedName>
        <fullName evidence="8">Homocysteine S-methyltransferase</fullName>
    </submittedName>
</protein>
<evidence type="ECO:0000313" key="9">
    <source>
        <dbReference type="Proteomes" id="UP000199341"/>
    </source>
</evidence>
<keyword evidence="2 5" id="KW-0808">Transferase</keyword>
<feature type="binding site" evidence="5">
    <location>
        <position position="339"/>
    </location>
    <ligand>
        <name>Zn(2+)</name>
        <dbReference type="ChEBI" id="CHEBI:29105"/>
    </ligand>
</feature>
<evidence type="ECO:0000256" key="2">
    <source>
        <dbReference type="ARBA" id="ARBA00022679"/>
    </source>
</evidence>
<evidence type="ECO:0000313" key="8">
    <source>
        <dbReference type="EMBL" id="SDO55743.1"/>
    </source>
</evidence>
<sequence length="421" mass="42202">MTLPGPAGAAGGAEAATGRGEPVPAEGSFGSHGPGDSGAHGGSGRTNIRAGASGPGASGCLGGSDDSAGPGGPQGAGSADGSGGAEGAGRAYGFRGLRQRLGAGEVVVLDGGLSNQLADQGCDLADPLWTARLLAEEPEQIRAAHTAYLRAGAQVLTTASYQATFEGFARRGVGRAEAAGLLRRSVELAREAADAWSAPRADSAQSRSPAPSPASARGVDPGGGRPEVWVAASVGPYGAMLADGSEYRGRYGLSVRELARFHRLRIEALAEAGPDVLALETVPDVDEAEAMLAAAEGTGLPVWLSYTIEGRRTRAGQPLEDAFALAAGRDEVVAVGVNCCAPGDAAEAVRLAKEVSGKAVVAYPNSGERWDAQAGRWAGDAAFDPESVADWRESGARLVGGCCRVGPAGIAGIAAALRKNA</sequence>
<dbReference type="PANTHER" id="PTHR46015:SF1">
    <property type="entry name" value="HOMOCYSTEINE S-METHYLTRANSFERASE-LIKE ISOFORM 1"/>
    <property type="match status" value="1"/>
</dbReference>
<keyword evidence="9" id="KW-1185">Reference proteome</keyword>
<dbReference type="Pfam" id="PF02574">
    <property type="entry name" value="S-methyl_trans"/>
    <property type="match status" value="1"/>
</dbReference>
<dbReference type="AlphaFoldDB" id="A0A1H0KIU2"/>
<feature type="compositionally biased region" description="Gly residues" evidence="6">
    <location>
        <begin position="30"/>
        <end position="44"/>
    </location>
</feature>
<keyword evidence="3 5" id="KW-0479">Metal-binding</keyword>
<dbReference type="GO" id="GO:0008898">
    <property type="term" value="F:S-adenosylmethionine-homocysteine S-methyltransferase activity"/>
    <property type="evidence" value="ECO:0007669"/>
    <property type="project" value="TreeGrafter"/>
</dbReference>
<feature type="region of interest" description="Disordered" evidence="6">
    <location>
        <begin position="197"/>
        <end position="222"/>
    </location>
</feature>
<feature type="binding site" evidence="5">
    <location>
        <position position="403"/>
    </location>
    <ligand>
        <name>Zn(2+)</name>
        <dbReference type="ChEBI" id="CHEBI:29105"/>
    </ligand>
</feature>
<dbReference type="STRING" id="310781.SAMN05216259_110266"/>
<evidence type="ECO:0000256" key="4">
    <source>
        <dbReference type="ARBA" id="ARBA00022833"/>
    </source>
</evidence>
<dbReference type="PANTHER" id="PTHR46015">
    <property type="entry name" value="ZGC:172121"/>
    <property type="match status" value="1"/>
</dbReference>
<dbReference type="GO" id="GO:0032259">
    <property type="term" value="P:methylation"/>
    <property type="evidence" value="ECO:0007669"/>
    <property type="project" value="UniProtKB-KW"/>
</dbReference>
<reference evidence="8 9" key="1">
    <citation type="submission" date="2016-10" db="EMBL/GenBank/DDBJ databases">
        <authorList>
            <person name="de Groot N.N."/>
        </authorList>
    </citation>
    <scope>NUCLEOTIDE SEQUENCE [LARGE SCALE GENOMIC DNA]</scope>
    <source>
        <strain evidence="8 9">CGMCC 4.2022</strain>
    </source>
</reference>
<keyword evidence="4 5" id="KW-0862">Zinc</keyword>
<proteinExistence type="predicted"/>
<feature type="compositionally biased region" description="Low complexity" evidence="6">
    <location>
        <begin position="197"/>
        <end position="217"/>
    </location>
</feature>
<dbReference type="GO" id="GO:0046872">
    <property type="term" value="F:metal ion binding"/>
    <property type="evidence" value="ECO:0007669"/>
    <property type="project" value="UniProtKB-KW"/>
</dbReference>
<evidence type="ECO:0000259" key="7">
    <source>
        <dbReference type="PROSITE" id="PS50970"/>
    </source>
</evidence>
<feature type="compositionally biased region" description="Gly residues" evidence="6">
    <location>
        <begin position="53"/>
        <end position="62"/>
    </location>
</feature>
<feature type="domain" description="Hcy-binding" evidence="7">
    <location>
        <begin position="95"/>
        <end position="417"/>
    </location>
</feature>
<dbReference type="InterPro" id="IPR036589">
    <property type="entry name" value="HCY_dom_sf"/>
</dbReference>
<name>A0A1H0KIU2_9ACTN</name>
<dbReference type="NCBIfam" id="NF007020">
    <property type="entry name" value="PRK09485.1"/>
    <property type="match status" value="1"/>
</dbReference>
<feature type="compositionally biased region" description="Low complexity" evidence="6">
    <location>
        <begin position="1"/>
        <end position="22"/>
    </location>
</feature>
<dbReference type="InterPro" id="IPR003726">
    <property type="entry name" value="HCY_dom"/>
</dbReference>
<feature type="compositionally biased region" description="Gly residues" evidence="6">
    <location>
        <begin position="69"/>
        <end position="85"/>
    </location>
</feature>
<dbReference type="Proteomes" id="UP000199341">
    <property type="component" value="Unassembled WGS sequence"/>
</dbReference>
<feature type="region of interest" description="Disordered" evidence="6">
    <location>
        <begin position="1"/>
        <end position="85"/>
    </location>
</feature>
<accession>A0A1H0KIU2</accession>
<gene>
    <name evidence="8" type="ORF">SAMN05216259_110266</name>
</gene>
<evidence type="ECO:0000256" key="3">
    <source>
        <dbReference type="ARBA" id="ARBA00022723"/>
    </source>
</evidence>
<dbReference type="InterPro" id="IPR051486">
    <property type="entry name" value="Hcy_S-methyltransferase"/>
</dbReference>
<dbReference type="PROSITE" id="PS50970">
    <property type="entry name" value="HCY"/>
    <property type="match status" value="1"/>
</dbReference>
<organism evidence="8 9">
    <name type="scientific">Actinacidiphila guanduensis</name>
    <dbReference type="NCBI Taxonomy" id="310781"/>
    <lineage>
        <taxon>Bacteria</taxon>
        <taxon>Bacillati</taxon>
        <taxon>Actinomycetota</taxon>
        <taxon>Actinomycetes</taxon>
        <taxon>Kitasatosporales</taxon>
        <taxon>Streptomycetaceae</taxon>
        <taxon>Actinacidiphila</taxon>
    </lineage>
</organism>
<comment type="cofactor">
    <cofactor evidence="5">
        <name>Zn(2+)</name>
        <dbReference type="ChEBI" id="CHEBI:29105"/>
    </cofactor>
</comment>
<evidence type="ECO:0000256" key="1">
    <source>
        <dbReference type="ARBA" id="ARBA00022603"/>
    </source>
</evidence>
<dbReference type="EMBL" id="FNIE01000010">
    <property type="protein sequence ID" value="SDO55743.1"/>
    <property type="molecule type" value="Genomic_DNA"/>
</dbReference>
<dbReference type="GO" id="GO:0009086">
    <property type="term" value="P:methionine biosynthetic process"/>
    <property type="evidence" value="ECO:0007669"/>
    <property type="project" value="TreeGrafter"/>
</dbReference>
<dbReference type="SUPFAM" id="SSF82282">
    <property type="entry name" value="Homocysteine S-methyltransferase"/>
    <property type="match status" value="1"/>
</dbReference>
<keyword evidence="1 5" id="KW-0489">Methyltransferase</keyword>
<evidence type="ECO:0000256" key="5">
    <source>
        <dbReference type="PROSITE-ProRule" id="PRU00333"/>
    </source>
</evidence>
<evidence type="ECO:0000256" key="6">
    <source>
        <dbReference type="SAM" id="MobiDB-lite"/>
    </source>
</evidence>
<dbReference type="Gene3D" id="3.20.20.330">
    <property type="entry name" value="Homocysteine-binding-like domain"/>
    <property type="match status" value="1"/>
</dbReference>
<feature type="binding site" evidence="5">
    <location>
        <position position="402"/>
    </location>
    <ligand>
        <name>Zn(2+)</name>
        <dbReference type="ChEBI" id="CHEBI:29105"/>
    </ligand>
</feature>